<protein>
    <submittedName>
        <fullName evidence="1">Uncharacterized protein</fullName>
    </submittedName>
</protein>
<reference evidence="1" key="1">
    <citation type="submission" date="2022-10" db="EMBL/GenBank/DDBJ databases">
        <title>The complete genomes of actinobacterial strains from the NBC collection.</title>
        <authorList>
            <person name="Joergensen T.S."/>
            <person name="Alvarez Arevalo M."/>
            <person name="Sterndorff E.B."/>
            <person name="Faurdal D."/>
            <person name="Vuksanovic O."/>
            <person name="Mourched A.-S."/>
            <person name="Charusanti P."/>
            <person name="Shaw S."/>
            <person name="Blin K."/>
            <person name="Weber T."/>
        </authorList>
    </citation>
    <scope>NUCLEOTIDE SEQUENCE [LARGE SCALE GENOMIC DNA]</scope>
    <source>
        <strain evidence="1">NBC 01686</strain>
    </source>
</reference>
<sequence length="132" mass="15551">MITEQEMKDLAEIHRLLDEAYDHYFKYSDGYCKSSEGHIGLDFNNFFERRDGDSFGIKSVEIYSYVFGPNRSHYFKSTAEALKAVQGWHEREMQEDYLDNEEAWLAGVEVDEDPMPSGWDLAPEYNWLSEDR</sequence>
<evidence type="ECO:0000313" key="1">
    <source>
        <dbReference type="EMBL" id="WUU56658.1"/>
    </source>
</evidence>
<organism evidence="1">
    <name type="scientific">Streptomyces althioticus</name>
    <dbReference type="NCBI Taxonomy" id="83380"/>
    <lineage>
        <taxon>Bacteria</taxon>
        <taxon>Bacillati</taxon>
        <taxon>Actinomycetota</taxon>
        <taxon>Actinomycetes</taxon>
        <taxon>Kitasatosporales</taxon>
        <taxon>Streptomycetaceae</taxon>
        <taxon>Streptomyces</taxon>
        <taxon>Streptomyces althioticus group</taxon>
    </lineage>
</organism>
<gene>
    <name evidence="1" type="ORF">OIE82_27335</name>
</gene>
<accession>A0ABZ1YEB2</accession>
<proteinExistence type="predicted"/>
<dbReference type="EMBL" id="CP109207">
    <property type="protein sequence ID" value="WUU56658.1"/>
    <property type="molecule type" value="Genomic_DNA"/>
</dbReference>
<dbReference type="RefSeq" id="WP_395759518.1">
    <property type="nucleotide sequence ID" value="NZ_CP109207.1"/>
</dbReference>
<name>A0ABZ1YEB2_9ACTN</name>